<comment type="similarity">
    <text evidence="2">Belongs to the acyltransferase 3 family.</text>
</comment>
<evidence type="ECO:0000313" key="9">
    <source>
        <dbReference type="EMBL" id="TYR36528.1"/>
    </source>
</evidence>
<dbReference type="InterPro" id="IPR002656">
    <property type="entry name" value="Acyl_transf_3_dom"/>
</dbReference>
<dbReference type="EMBL" id="VTAV01000004">
    <property type="protein sequence ID" value="TYR36528.1"/>
    <property type="molecule type" value="Genomic_DNA"/>
</dbReference>
<evidence type="ECO:0000256" key="2">
    <source>
        <dbReference type="ARBA" id="ARBA00007400"/>
    </source>
</evidence>
<dbReference type="Pfam" id="PF01757">
    <property type="entry name" value="Acyl_transf_3"/>
    <property type="match status" value="1"/>
</dbReference>
<dbReference type="PANTHER" id="PTHR40074:SF2">
    <property type="entry name" value="O-ACETYLTRANSFERASE WECH"/>
    <property type="match status" value="1"/>
</dbReference>
<organism evidence="9 10">
    <name type="scientific">Sphingobacterium phlebotomi</name>
    <dbReference type="NCBI Taxonomy" id="2605433"/>
    <lineage>
        <taxon>Bacteria</taxon>
        <taxon>Pseudomonadati</taxon>
        <taxon>Bacteroidota</taxon>
        <taxon>Sphingobacteriia</taxon>
        <taxon>Sphingobacteriales</taxon>
        <taxon>Sphingobacteriaceae</taxon>
        <taxon>Sphingobacterium</taxon>
    </lineage>
</organism>
<proteinExistence type="inferred from homology"/>
<sequence>MEYLQAEKRLSGVIESMRFPLIYLVVIAHMVSFDTPTVTLSWNSEDIYTLISEMISHNLARLSVRCYFLISGYYLFKKLVEWNSSVYVGQLKKKIRTLLIPYVLWNLILVGVIFAKHYIFLKFGLSVINSEAEYATIRDNSWYQLLWGMPINFPLWYMRDLICMTLVAPLFYYGFKYLKHYGLILSVVFYLGVHNTGVTGFSSTAILFFGAGAYFAMYKQNLLLIMAPFKNISMVLALVLLLISTLMNGKTYHEYIVRAFILVGVVGVINLFDYLNNNERLRTTLAKLAPTSFFIYVAHEVYIINWLKGAWTRLPIYDFGWGKLIGYFMVPCLCVLVCIGLYYLIKVISPKLLALLTGGRMSRFTYKERI</sequence>
<feature type="transmembrane region" description="Helical" evidence="7">
    <location>
        <begin position="255"/>
        <end position="272"/>
    </location>
</feature>
<dbReference type="GO" id="GO:0009246">
    <property type="term" value="P:enterobacterial common antigen biosynthetic process"/>
    <property type="evidence" value="ECO:0007669"/>
    <property type="project" value="TreeGrafter"/>
</dbReference>
<dbReference type="GO" id="GO:0016413">
    <property type="term" value="F:O-acetyltransferase activity"/>
    <property type="evidence" value="ECO:0007669"/>
    <property type="project" value="TreeGrafter"/>
</dbReference>
<keyword evidence="3" id="KW-1003">Cell membrane</keyword>
<feature type="domain" description="Acyltransferase 3" evidence="8">
    <location>
        <begin position="14"/>
        <end position="342"/>
    </location>
</feature>
<feature type="transmembrane region" description="Helical" evidence="7">
    <location>
        <begin position="284"/>
        <end position="304"/>
    </location>
</feature>
<keyword evidence="5 7" id="KW-1133">Transmembrane helix</keyword>
<reference evidence="9 10" key="1">
    <citation type="submission" date="2019-08" db="EMBL/GenBank/DDBJ databases">
        <title>Phlebobacter frassis gen. nov. sp. nov., a new member of family Sphingobacteriaceae isolated from sand fly rearing media.</title>
        <authorList>
            <person name="Kakumanu M.L."/>
            <person name="Marayati B.F."/>
            <person name="Wada-Katsumata A."/>
            <person name="Wasserberg G."/>
            <person name="Schal C."/>
            <person name="Apperson C.S."/>
            <person name="Ponnusamy L."/>
        </authorList>
    </citation>
    <scope>NUCLEOTIDE SEQUENCE [LARGE SCALE GENOMIC DNA]</scope>
    <source>
        <strain evidence="9 10">SSI9</strain>
    </source>
</reference>
<accession>A0A5D4H760</accession>
<feature type="transmembrane region" description="Helical" evidence="7">
    <location>
        <begin position="324"/>
        <end position="345"/>
    </location>
</feature>
<keyword evidence="10" id="KW-1185">Reference proteome</keyword>
<evidence type="ECO:0000256" key="5">
    <source>
        <dbReference type="ARBA" id="ARBA00022989"/>
    </source>
</evidence>
<feature type="transmembrane region" description="Helical" evidence="7">
    <location>
        <begin position="229"/>
        <end position="249"/>
    </location>
</feature>
<feature type="transmembrane region" description="Helical" evidence="7">
    <location>
        <begin position="97"/>
        <end position="121"/>
    </location>
</feature>
<protein>
    <submittedName>
        <fullName evidence="9">Acyltransferase</fullName>
    </submittedName>
</protein>
<dbReference type="GO" id="GO:0005886">
    <property type="term" value="C:plasma membrane"/>
    <property type="evidence" value="ECO:0007669"/>
    <property type="project" value="UniProtKB-SubCell"/>
</dbReference>
<comment type="caution">
    <text evidence="9">The sequence shown here is derived from an EMBL/GenBank/DDBJ whole genome shotgun (WGS) entry which is preliminary data.</text>
</comment>
<gene>
    <name evidence="9" type="ORF">FXV77_08465</name>
</gene>
<comment type="subcellular location">
    <subcellularLocation>
        <location evidence="1">Cell membrane</location>
        <topology evidence="1">Multi-pass membrane protein</topology>
    </subcellularLocation>
</comment>
<dbReference type="AlphaFoldDB" id="A0A5D4H760"/>
<feature type="transmembrane region" description="Helical" evidence="7">
    <location>
        <begin position="198"/>
        <end position="217"/>
    </location>
</feature>
<keyword evidence="6 7" id="KW-0472">Membrane</keyword>
<evidence type="ECO:0000259" key="8">
    <source>
        <dbReference type="Pfam" id="PF01757"/>
    </source>
</evidence>
<evidence type="ECO:0000256" key="7">
    <source>
        <dbReference type="SAM" id="Phobius"/>
    </source>
</evidence>
<evidence type="ECO:0000256" key="6">
    <source>
        <dbReference type="ARBA" id="ARBA00023136"/>
    </source>
</evidence>
<name>A0A5D4H760_9SPHI</name>
<dbReference type="Proteomes" id="UP000322362">
    <property type="component" value="Unassembled WGS sequence"/>
</dbReference>
<keyword evidence="4 7" id="KW-0812">Transmembrane</keyword>
<evidence type="ECO:0000256" key="1">
    <source>
        <dbReference type="ARBA" id="ARBA00004651"/>
    </source>
</evidence>
<evidence type="ECO:0000256" key="3">
    <source>
        <dbReference type="ARBA" id="ARBA00022475"/>
    </source>
</evidence>
<dbReference type="PANTHER" id="PTHR40074">
    <property type="entry name" value="O-ACETYLTRANSFERASE WECH"/>
    <property type="match status" value="1"/>
</dbReference>
<evidence type="ECO:0000256" key="4">
    <source>
        <dbReference type="ARBA" id="ARBA00022692"/>
    </source>
</evidence>
<evidence type="ECO:0000313" key="10">
    <source>
        <dbReference type="Proteomes" id="UP000322362"/>
    </source>
</evidence>
<keyword evidence="9" id="KW-0012">Acyltransferase</keyword>
<keyword evidence="9" id="KW-0808">Transferase</keyword>
<dbReference type="RefSeq" id="WP_148918785.1">
    <property type="nucleotide sequence ID" value="NZ_VTAV01000004.1"/>
</dbReference>